<evidence type="ECO:0000256" key="2">
    <source>
        <dbReference type="ARBA" id="ARBA00008644"/>
    </source>
</evidence>
<dbReference type="Proteomes" id="UP000554482">
    <property type="component" value="Unassembled WGS sequence"/>
</dbReference>
<comment type="subcellular location">
    <subcellularLocation>
        <location evidence="1">Nucleus</location>
    </subcellularLocation>
</comment>
<dbReference type="GO" id="GO:0071007">
    <property type="term" value="C:U2-type catalytic step 2 spliceosome"/>
    <property type="evidence" value="ECO:0007669"/>
    <property type="project" value="TreeGrafter"/>
</dbReference>
<dbReference type="InterPro" id="IPR055430">
    <property type="entry name" value="HAT_Syf1_CNRKL1_C"/>
</dbReference>
<organism evidence="11 12">
    <name type="scientific">Thalictrum thalictroides</name>
    <name type="common">Rue-anemone</name>
    <name type="synonym">Anemone thalictroides</name>
    <dbReference type="NCBI Taxonomy" id="46969"/>
    <lineage>
        <taxon>Eukaryota</taxon>
        <taxon>Viridiplantae</taxon>
        <taxon>Streptophyta</taxon>
        <taxon>Embryophyta</taxon>
        <taxon>Tracheophyta</taxon>
        <taxon>Spermatophyta</taxon>
        <taxon>Magnoliopsida</taxon>
        <taxon>Ranunculales</taxon>
        <taxon>Ranunculaceae</taxon>
        <taxon>Thalictroideae</taxon>
        <taxon>Thalictrum</taxon>
    </lineage>
</organism>
<evidence type="ECO:0000259" key="10">
    <source>
        <dbReference type="Pfam" id="PF23233"/>
    </source>
</evidence>
<reference evidence="11 12" key="1">
    <citation type="submission" date="2020-06" db="EMBL/GenBank/DDBJ databases">
        <title>Transcriptomic and genomic resources for Thalictrum thalictroides and T. hernandezii: Facilitating candidate gene discovery in an emerging model plant lineage.</title>
        <authorList>
            <person name="Arias T."/>
            <person name="Riano-Pachon D.M."/>
            <person name="Di Stilio V.S."/>
        </authorList>
    </citation>
    <scope>NUCLEOTIDE SEQUENCE [LARGE SCALE GENOMIC DNA]</scope>
    <source>
        <strain evidence="12">cv. WT478/WT964</strain>
        <tissue evidence="11">Leaves</tissue>
    </source>
</reference>
<sequence length="669" mass="79935">MASGRVKIKNPSPIQISAEQLIRDARETTTKPPPPKQKILYQTEIENYRLRKRKQFEGKGVSVQYAQWEEAQKDFDRARSIWERLVQGNYKNPTLWLKYTEFEMKNKFIMNAKNVFHRAIALLPHLDQLWFKYIQMLEMLGNVDDARQVYEHWMIIRPHQHSLLAYIKFELRYNEIKRAEQIYKELVQLYPQAGSWIQYTRFLKKYGNVDMARKCFECALERVCTDDKGVEILFIEFAEFEEESKEIERARGVYKFALNYIPRAQAENLCKKFVEFEKRHGNKEVIEDSIVGEKRSQYEIEVRKNPLDYNTWFDYILLEENTGKRVKITEIYERAITNIPPTEEKQYWKRYIYLWIKYALHEEVVAEDIERTRDVYNRCLKLIPHHKFSFAKIWLLAAQFEIRQQNLEGARKILGNSIDKAPKGKIFQKYIEIELHLGNVNRCRTLYEKYLEWAPQNIHTWIKFAQLEKSLSETQRARAIFELAVAQPALDMPELLWKEYIDFEISEREYDRARQLYARLLYRTKHLNVWISYANFEATAGVDMLGDQVSLASRLEQKKQCIQHARNVFETAVNYFRTSVPEQKEERAMLLKEWLNMESSFGNLGDISLVQDNMPKKLKQRREAVSKDGCTGYEECHDYYFPEETTDPNLKILEAAYMWKRQRLDQSNG</sequence>
<keyword evidence="3" id="KW-0507">mRNA processing</keyword>
<protein>
    <submittedName>
        <fullName evidence="11">Pre-mrna-splicing factor clf1</fullName>
    </submittedName>
</protein>
<evidence type="ECO:0000259" key="9">
    <source>
        <dbReference type="Pfam" id="PF23231"/>
    </source>
</evidence>
<evidence type="ECO:0000256" key="7">
    <source>
        <dbReference type="ARBA" id="ARBA00023242"/>
    </source>
</evidence>
<keyword evidence="6" id="KW-0508">mRNA splicing</keyword>
<dbReference type="InterPro" id="IPR003107">
    <property type="entry name" value="HAT"/>
</dbReference>
<dbReference type="Pfam" id="PF23231">
    <property type="entry name" value="HAT_Syf1_CNRKL1_C"/>
    <property type="match status" value="1"/>
</dbReference>
<comment type="caution">
    <text evidence="11">The sequence shown here is derived from an EMBL/GenBank/DDBJ whole genome shotgun (WGS) entry which is preliminary data.</text>
</comment>
<accession>A0A7J6X6J5</accession>
<evidence type="ECO:0000256" key="1">
    <source>
        <dbReference type="ARBA" id="ARBA00004123"/>
    </source>
</evidence>
<comment type="similarity">
    <text evidence="2">Belongs to the crooked-neck family.</text>
</comment>
<dbReference type="Gene3D" id="1.25.40.10">
    <property type="entry name" value="Tetratricopeptide repeat domain"/>
    <property type="match status" value="3"/>
</dbReference>
<name>A0A7J6X6J5_THATH</name>
<proteinExistence type="inferred from homology"/>
<comment type="function">
    <text evidence="8">Involved in pre-mRNA splicing and cell cycle progression. Required for the spliceosome assembly and initiation of the DNA replication.</text>
</comment>
<dbReference type="Pfam" id="PF23233">
    <property type="entry name" value="HAT_Syf1_CNRKL1_N"/>
    <property type="match status" value="1"/>
</dbReference>
<dbReference type="FunFam" id="1.25.40.10:FF:000306">
    <property type="entry name" value="Cell cycle control protein cwf4"/>
    <property type="match status" value="1"/>
</dbReference>
<evidence type="ECO:0000313" key="11">
    <source>
        <dbReference type="EMBL" id="KAF5205381.1"/>
    </source>
</evidence>
<gene>
    <name evidence="11" type="ORF">FRX31_005024</name>
</gene>
<keyword evidence="4" id="KW-0747">Spliceosome</keyword>
<feature type="domain" description="Pre-mRNA-splicing factor Syf1/CRNKL1-like C-terminal HAT-repeats" evidence="9">
    <location>
        <begin position="35"/>
        <end position="288"/>
    </location>
</feature>
<evidence type="ECO:0000313" key="12">
    <source>
        <dbReference type="Proteomes" id="UP000554482"/>
    </source>
</evidence>
<dbReference type="AlphaFoldDB" id="A0A7J6X6J5"/>
<dbReference type="GO" id="GO:0071011">
    <property type="term" value="C:precatalytic spliceosome"/>
    <property type="evidence" value="ECO:0007669"/>
    <property type="project" value="TreeGrafter"/>
</dbReference>
<dbReference type="SUPFAM" id="SSF48452">
    <property type="entry name" value="TPR-like"/>
    <property type="match status" value="2"/>
</dbReference>
<evidence type="ECO:0000256" key="3">
    <source>
        <dbReference type="ARBA" id="ARBA00022664"/>
    </source>
</evidence>
<dbReference type="GO" id="GO:0071014">
    <property type="term" value="C:post-mRNA release spliceosomal complex"/>
    <property type="evidence" value="ECO:0007669"/>
    <property type="project" value="TreeGrafter"/>
</dbReference>
<keyword evidence="7" id="KW-0539">Nucleus</keyword>
<dbReference type="EMBL" id="JABWDY010004134">
    <property type="protein sequence ID" value="KAF5205381.1"/>
    <property type="molecule type" value="Genomic_DNA"/>
</dbReference>
<dbReference type="GO" id="GO:0000974">
    <property type="term" value="C:Prp19 complex"/>
    <property type="evidence" value="ECO:0007669"/>
    <property type="project" value="TreeGrafter"/>
</dbReference>
<evidence type="ECO:0000256" key="4">
    <source>
        <dbReference type="ARBA" id="ARBA00022728"/>
    </source>
</evidence>
<dbReference type="InterPro" id="IPR045075">
    <property type="entry name" value="Syf1-like"/>
</dbReference>
<evidence type="ECO:0000256" key="5">
    <source>
        <dbReference type="ARBA" id="ARBA00022737"/>
    </source>
</evidence>
<feature type="domain" description="Pre-mRNA-splicing factor Syf1-like N-terminal HAT-repeats" evidence="10">
    <location>
        <begin position="296"/>
        <end position="456"/>
    </location>
</feature>
<evidence type="ECO:0000256" key="8">
    <source>
        <dbReference type="ARBA" id="ARBA00037040"/>
    </source>
</evidence>
<dbReference type="InterPro" id="IPR055433">
    <property type="entry name" value="HAT_Syf1-like_N"/>
</dbReference>
<dbReference type="OrthoDB" id="541719at2759"/>
<dbReference type="FunFam" id="1.25.40.10:FF:000075">
    <property type="entry name" value="Crooked neck pre-mRNA-splicing factor 1"/>
    <property type="match status" value="1"/>
</dbReference>
<evidence type="ECO:0000256" key="6">
    <source>
        <dbReference type="ARBA" id="ARBA00023187"/>
    </source>
</evidence>
<dbReference type="FunFam" id="1.25.40.10:FF:000796">
    <property type="entry name" value="Crooked neck pre-mRNA splicing factor 1"/>
    <property type="match status" value="1"/>
</dbReference>
<dbReference type="InterPro" id="IPR011990">
    <property type="entry name" value="TPR-like_helical_dom_sf"/>
</dbReference>
<keyword evidence="5" id="KW-0677">Repeat</keyword>
<keyword evidence="12" id="KW-1185">Reference proteome</keyword>
<dbReference type="PANTHER" id="PTHR11246:SF3">
    <property type="entry name" value="CROOKED NECK-LIKE PROTEIN 1"/>
    <property type="match status" value="1"/>
</dbReference>
<dbReference type="GO" id="GO:0000245">
    <property type="term" value="P:spliceosomal complex assembly"/>
    <property type="evidence" value="ECO:0007669"/>
    <property type="project" value="TreeGrafter"/>
</dbReference>
<dbReference type="SMART" id="SM00386">
    <property type="entry name" value="HAT"/>
    <property type="match status" value="14"/>
</dbReference>
<dbReference type="PANTHER" id="PTHR11246">
    <property type="entry name" value="PRE-MRNA SPLICING FACTOR"/>
    <property type="match status" value="1"/>
</dbReference>